<keyword evidence="1" id="KW-1133">Transmembrane helix</keyword>
<accession>A0A0U1NLQ8</accession>
<protein>
    <submittedName>
        <fullName evidence="2">Uncharacterized protein</fullName>
    </submittedName>
</protein>
<dbReference type="Proteomes" id="UP000048949">
    <property type="component" value="Unassembled WGS sequence"/>
</dbReference>
<keyword evidence="3" id="KW-1185">Reference proteome</keyword>
<proteinExistence type="predicted"/>
<organism evidence="2 3">
    <name type="scientific">Nereida ignava</name>
    <dbReference type="NCBI Taxonomy" id="282199"/>
    <lineage>
        <taxon>Bacteria</taxon>
        <taxon>Pseudomonadati</taxon>
        <taxon>Pseudomonadota</taxon>
        <taxon>Alphaproteobacteria</taxon>
        <taxon>Rhodobacterales</taxon>
        <taxon>Roseobacteraceae</taxon>
        <taxon>Nereida</taxon>
    </lineage>
</organism>
<keyword evidence="1" id="KW-0472">Membrane</keyword>
<evidence type="ECO:0000313" key="3">
    <source>
        <dbReference type="Proteomes" id="UP000048949"/>
    </source>
</evidence>
<name>A0A0U1NLQ8_9RHOB</name>
<gene>
    <name evidence="2" type="ORF">NIG5292_01717</name>
</gene>
<reference evidence="2 3" key="1">
    <citation type="submission" date="2015-04" db="EMBL/GenBank/DDBJ databases">
        <authorList>
            <person name="Syromyatnikov M.Y."/>
            <person name="Popov V.N."/>
        </authorList>
    </citation>
    <scope>NUCLEOTIDE SEQUENCE [LARGE SCALE GENOMIC DNA]</scope>
    <source>
        <strain evidence="2 3">CECT 5292</strain>
    </source>
</reference>
<dbReference type="AlphaFoldDB" id="A0A0U1NLQ8"/>
<dbReference type="STRING" id="282199.GCA_001049735_01716"/>
<dbReference type="RefSeq" id="WP_048599092.1">
    <property type="nucleotide sequence ID" value="NZ_CVPC01000008.1"/>
</dbReference>
<keyword evidence="1" id="KW-0812">Transmembrane</keyword>
<sequence>MNTSPDPDLTDTAAVGASKRRGPFLGILRGIAAITFLFIVGLGIAVGANLDRAITAPDWVRKDVEARLSEILPRANVAVRGLQVTLDRQLHTHITLQDMELTSEDGARLAVLADVRIDLLRRALARGELAAKRLEVSGLRARVSRNIDGRFNLDFGSQSVSDASFGGLMLDLATVFEQPVLTTLDAIEASSLSVRYEDAITGQVLTVDGARALLEQDRTGVRMRADAAVLTGGADVTTLTATYDVPRRVTEAETEAPLPLGTVGLSLTDARASLVAGQVPSLAWLGVLDAPISGALRFAITSEGEAADVFGTLDLGAGALAPVAGSEPLPFNSARAYFQYDAPAEKLTFDEVRFASDLVTAVASGTAYLRDQTNGVPETLLGQFAFSKLLVDPPDAFDAPIEIRDAGIDFRMEIDPFVVDIGQLYGRPQPLGNNAAVAPMVRSDGRVASNMDGWSVALNLEGDRTDVATALSLWPLTALRPTRDWLVNNLDGGTLENGRAAVRISPNQKPIVQGGFDFSDATVHYLRPMEPIKNGVGVASFEGAAFALALNSGAVLAPQAGVINAGGSTLWVGPKDGRALLSLDLKSDSTITSGLALLNQKPLEILKDGALPVIFADGRADVDVRLDVPLVKDRRTDPITFDAEGVLTGVTSDTLIAGRRLSADQLNIKVSPQSIEIKGQAKVDSVNFGGVWQQPIGRPQEGVVASHPTLRAVIDLTGDALTEFGIVLPDGLFVGATKADIEVALDENGGSFTLRSDLRGANLSIPELGWQKGAASTGSLVVEGRLGTADTPAIVDRFELSGSGLRVAGQITLDKSGALSAASFSNVEVGDWFAGAVELVGQGVGQPPQVNVTGGRLDLRRARQAVDGGGVNGASGGAMDIALDRVIVSDSLSFTNLRGEITPRGGLNGSFRARVNGGAVVTGTLVTVANGTAIRLRSDDAGGVGAAAKLIGTAKGGALDLILQPTPRSGVYDGTLLVTDTRILEAPTLAGLLNAISVVGLLDQMAQGGIYFSNVEASFQLSPAGLTLYSSAATGPSIGLSMDGVYRFSDRAIDMQGVASPLYVLNGIGQVFTRRGEGLLGFNFDLSGNAPNPSVQVQPLSIFTPGMFREIFRRPPPQREND</sequence>
<feature type="transmembrane region" description="Helical" evidence="1">
    <location>
        <begin position="27"/>
        <end position="48"/>
    </location>
</feature>
<evidence type="ECO:0000256" key="1">
    <source>
        <dbReference type="SAM" id="Phobius"/>
    </source>
</evidence>
<dbReference type="OrthoDB" id="7161641at2"/>
<dbReference type="EMBL" id="CVQV01000008">
    <property type="protein sequence ID" value="CRK75666.1"/>
    <property type="molecule type" value="Genomic_DNA"/>
</dbReference>
<evidence type="ECO:0000313" key="2">
    <source>
        <dbReference type="EMBL" id="CRK75666.1"/>
    </source>
</evidence>